<dbReference type="RefSeq" id="WP_370720313.1">
    <property type="nucleotide sequence ID" value="NZ_JBGGTQ010000009.1"/>
</dbReference>
<proteinExistence type="predicted"/>
<accession>A0ABV4I8X9</accession>
<dbReference type="EMBL" id="JBGGTQ010000009">
    <property type="protein sequence ID" value="MEZ0494079.1"/>
    <property type="molecule type" value="Genomic_DNA"/>
</dbReference>
<reference evidence="1 2" key="1">
    <citation type="submission" date="2024-07" db="EMBL/GenBank/DDBJ databases">
        <authorList>
            <person name="Thanompreechachai J."/>
            <person name="Duangmal K."/>
        </authorList>
    </citation>
    <scope>NUCLEOTIDE SEQUENCE [LARGE SCALE GENOMIC DNA]</scope>
    <source>
        <strain evidence="1 2">TBRC 1896</strain>
    </source>
</reference>
<evidence type="ECO:0000313" key="1">
    <source>
        <dbReference type="EMBL" id="MEZ0494079.1"/>
    </source>
</evidence>
<organism evidence="1 2">
    <name type="scientific">Kineococcus mangrovi</name>
    <dbReference type="NCBI Taxonomy" id="1660183"/>
    <lineage>
        <taxon>Bacteria</taxon>
        <taxon>Bacillati</taxon>
        <taxon>Actinomycetota</taxon>
        <taxon>Actinomycetes</taxon>
        <taxon>Kineosporiales</taxon>
        <taxon>Kineosporiaceae</taxon>
        <taxon>Kineococcus</taxon>
    </lineage>
</organism>
<sequence length="73" mass="7994">MDTTTVRVKRSTRDLLARYGDDQDKTADEVILAGLVALEREGVRKRAEYDAARLSRDPAYLADVADVQAALGA</sequence>
<gene>
    <name evidence="1" type="ORF">AB2L28_17720</name>
</gene>
<protein>
    <submittedName>
        <fullName evidence="1">Uncharacterized protein</fullName>
    </submittedName>
</protein>
<evidence type="ECO:0000313" key="2">
    <source>
        <dbReference type="Proteomes" id="UP001566476"/>
    </source>
</evidence>
<comment type="caution">
    <text evidence="1">The sequence shown here is derived from an EMBL/GenBank/DDBJ whole genome shotgun (WGS) entry which is preliminary data.</text>
</comment>
<name>A0ABV4I8X9_9ACTN</name>
<dbReference type="Proteomes" id="UP001566476">
    <property type="component" value="Unassembled WGS sequence"/>
</dbReference>
<keyword evidence="2" id="KW-1185">Reference proteome</keyword>